<proteinExistence type="evidence at transcript level"/>
<organism evidence="8">
    <name type="scientific">Corethrella appendiculata</name>
    <dbReference type="NCBI Taxonomy" id="1370023"/>
    <lineage>
        <taxon>Eukaryota</taxon>
        <taxon>Metazoa</taxon>
        <taxon>Ecdysozoa</taxon>
        <taxon>Arthropoda</taxon>
        <taxon>Hexapoda</taxon>
        <taxon>Insecta</taxon>
        <taxon>Pterygota</taxon>
        <taxon>Neoptera</taxon>
        <taxon>Endopterygota</taxon>
        <taxon>Diptera</taxon>
        <taxon>Nematocera</taxon>
        <taxon>Culicoidea</taxon>
        <taxon>Chaoboridae</taxon>
        <taxon>Corethrella</taxon>
    </lineage>
</organism>
<name>U5EHE8_9DIPT</name>
<comment type="catalytic activity">
    <reaction evidence="5">
        <text>a ribonucleotidyl-ribonucleotide-RNA + H2O = a 3'-end ribonucleotide-RNA + a 5'-end 5'-phospho-ribonucleoside-RNA + H(+)</text>
        <dbReference type="Rhea" id="RHEA:68096"/>
        <dbReference type="Rhea" id="RHEA-COMP:15179"/>
        <dbReference type="Rhea" id="RHEA-COMP:17355"/>
        <dbReference type="Rhea" id="RHEA-COMP:17428"/>
        <dbReference type="ChEBI" id="CHEBI:15377"/>
        <dbReference type="ChEBI" id="CHEBI:15378"/>
        <dbReference type="ChEBI" id="CHEBI:74896"/>
        <dbReference type="ChEBI" id="CHEBI:138282"/>
        <dbReference type="ChEBI" id="CHEBI:173118"/>
    </reaction>
    <physiologicalReaction direction="left-to-right" evidence="5">
        <dbReference type="Rhea" id="RHEA:68097"/>
    </physiologicalReaction>
</comment>
<reference evidence="8" key="1">
    <citation type="journal article" date="2014" name="Insect Biochem. Mol. Biol.">
        <title>An insight into the sialome of the frog biting fly, Corethrella appendiculata.</title>
        <authorList>
            <person name="Ribeiro J.M.C."/>
            <person name="Chagas A.C."/>
            <person name="Pham V.M."/>
            <person name="Lounibos L.P."/>
            <person name="Calvo E."/>
        </authorList>
    </citation>
    <scope>NUCLEOTIDE SEQUENCE</scope>
    <source>
        <tissue evidence="8">Salivary glands</tissue>
    </source>
</reference>
<dbReference type="PANTHER" id="PTHR23200:SF48">
    <property type="entry name" value="METALLO-BETA-LACTAMASE DOMAIN-CONTAINING PROTEIN 1"/>
    <property type="match status" value="1"/>
</dbReference>
<comment type="subunit">
    <text evidence="2">Homodimer.</text>
</comment>
<sequence length="216" mass="24568">MNKIIVLFDGYSYFKEDDPNTMLANCSCVLVKANDNINLIVDTMTAWDKDKLIEKLNEIDVHPEEVNYVICTHSHSDHIGNNNLFLNAKHFVGNQVSHKNEYYSIDFAKPYQLTDDIQIISTPGHTNECISVLVRNSNLTNGDDGIVAIVGDLFEKEEDILDPNLWISAGSFDTKLQKENRYRIANKAKIIIPGHGKLFHVTENYLTILEDNKKLN</sequence>
<dbReference type="CDD" id="cd07711">
    <property type="entry name" value="MBLAC1-like_MBL-fold"/>
    <property type="match status" value="1"/>
</dbReference>
<evidence type="ECO:0000256" key="4">
    <source>
        <dbReference type="ARBA" id="ARBA00032988"/>
    </source>
</evidence>
<dbReference type="InterPro" id="IPR039344">
    <property type="entry name" value="MBLAC1"/>
</dbReference>
<protein>
    <recommendedName>
        <fullName evidence="3">Metallo-beta-lactamase domain-containing protein 1</fullName>
    </recommendedName>
    <alternativeName>
        <fullName evidence="4">Endoribonuclease MBLAC1</fullName>
    </alternativeName>
</protein>
<dbReference type="AlphaFoldDB" id="U5EHE8"/>
<evidence type="ECO:0000256" key="1">
    <source>
        <dbReference type="ARBA" id="ARBA00004514"/>
    </source>
</evidence>
<dbReference type="GO" id="GO:0016787">
    <property type="term" value="F:hydrolase activity"/>
    <property type="evidence" value="ECO:0007669"/>
    <property type="project" value="UniProtKB-KW"/>
</dbReference>
<feature type="domain" description="Metallo-beta-lactamase" evidence="7">
    <location>
        <begin position="25"/>
        <end position="195"/>
    </location>
</feature>
<dbReference type="SMART" id="SM00849">
    <property type="entry name" value="Lactamase_B"/>
    <property type="match status" value="1"/>
</dbReference>
<comment type="subcellular location">
    <subcellularLocation>
        <location evidence="1">Cytoplasm</location>
        <location evidence="1">Cytosol</location>
    </subcellularLocation>
</comment>
<dbReference type="InterPro" id="IPR001279">
    <property type="entry name" value="Metallo-B-lactamas"/>
</dbReference>
<evidence type="ECO:0000256" key="2">
    <source>
        <dbReference type="ARBA" id="ARBA00011738"/>
    </source>
</evidence>
<dbReference type="GO" id="GO:0031123">
    <property type="term" value="P:RNA 3'-end processing"/>
    <property type="evidence" value="ECO:0007669"/>
    <property type="project" value="UniProtKB-ARBA"/>
</dbReference>
<dbReference type="EMBL" id="GANO01003051">
    <property type="protein sequence ID" value="JAB56820.1"/>
    <property type="molecule type" value="mRNA"/>
</dbReference>
<dbReference type="GO" id="GO:0005829">
    <property type="term" value="C:cytosol"/>
    <property type="evidence" value="ECO:0007669"/>
    <property type="project" value="UniProtKB-SubCell"/>
</dbReference>
<accession>U5EHE8</accession>
<dbReference type="Pfam" id="PF00753">
    <property type="entry name" value="Lactamase_B"/>
    <property type="match status" value="1"/>
</dbReference>
<keyword evidence="8" id="KW-0378">Hydrolase</keyword>
<dbReference type="PANTHER" id="PTHR23200">
    <property type="entry name" value="METALLO-BETA-LACTAMASE DOMAIN-CONTAINING PROTEIN 1"/>
    <property type="match status" value="1"/>
</dbReference>
<comment type="function">
    <text evidence="6">Endoribonuclease that catalyzes the hydrolysis of histone-coding pre-mRNA 3'-end. Involved in histone pre-mRNA processing during the S-phase of the cell cycle, which is required for entering/progressing through S-phase. Cleaves histone pre-mRNA at a major and a minor cleavage site after the 5'-ACCCA-3' and the 5'-ACCCACA-3' sequence, respectively, and located downstream of the stem-loop. May require the presence of the HDE element located at the histone pre-RNA 3'-end to avoid non-specific cleavage.</text>
</comment>
<evidence type="ECO:0000259" key="7">
    <source>
        <dbReference type="SMART" id="SM00849"/>
    </source>
</evidence>
<evidence type="ECO:0000256" key="6">
    <source>
        <dbReference type="ARBA" id="ARBA00045869"/>
    </source>
</evidence>
<dbReference type="Gene3D" id="3.60.15.10">
    <property type="entry name" value="Ribonuclease Z/Hydroxyacylglutathione hydrolase-like"/>
    <property type="match status" value="1"/>
</dbReference>
<dbReference type="InterPro" id="IPR036866">
    <property type="entry name" value="RibonucZ/Hydroxyglut_hydro"/>
</dbReference>
<evidence type="ECO:0000256" key="5">
    <source>
        <dbReference type="ARBA" id="ARBA00044690"/>
    </source>
</evidence>
<evidence type="ECO:0000256" key="3">
    <source>
        <dbReference type="ARBA" id="ARBA00014856"/>
    </source>
</evidence>
<evidence type="ECO:0000313" key="8">
    <source>
        <dbReference type="EMBL" id="JAB56820.1"/>
    </source>
</evidence>
<dbReference type="SUPFAM" id="SSF56281">
    <property type="entry name" value="Metallo-hydrolase/oxidoreductase"/>
    <property type="match status" value="1"/>
</dbReference>